<sequence length="228" mass="26431">MNCRRGPRKFEVIGDLDNIAKYTTGMPRPRTDLLSLDGHDDNVDFRSSIFRRQGSHKFSHVQVMSARWIVFMINGKVKCVFYVMPMDEVGLREVYGVSRDEYSYRSAWLRTKGWDLATMKQANASSYTGSGGTRASLEQAHANMREFAEGTLAELVWMEKQRFKGGQMLSIETYCWMYLGIMQEGESGRLRYFVHGIRRDAFIEMFLSELEEGIFQYLSNEILEVFSE</sequence>
<protein>
    <submittedName>
        <fullName evidence="1">Uncharacterized protein</fullName>
    </submittedName>
</protein>
<dbReference type="GeneID" id="66099827"/>
<gene>
    <name evidence="1" type="ORF">BT62DRAFT_1009319</name>
</gene>
<organism evidence="1 2">
    <name type="scientific">Guyanagaster necrorhizus</name>
    <dbReference type="NCBI Taxonomy" id="856835"/>
    <lineage>
        <taxon>Eukaryota</taxon>
        <taxon>Fungi</taxon>
        <taxon>Dikarya</taxon>
        <taxon>Basidiomycota</taxon>
        <taxon>Agaricomycotina</taxon>
        <taxon>Agaricomycetes</taxon>
        <taxon>Agaricomycetidae</taxon>
        <taxon>Agaricales</taxon>
        <taxon>Marasmiineae</taxon>
        <taxon>Physalacriaceae</taxon>
        <taxon>Guyanagaster</taxon>
    </lineage>
</organism>
<evidence type="ECO:0000313" key="1">
    <source>
        <dbReference type="EMBL" id="KAG7443504.1"/>
    </source>
</evidence>
<comment type="caution">
    <text evidence="1">The sequence shown here is derived from an EMBL/GenBank/DDBJ whole genome shotgun (WGS) entry which is preliminary data.</text>
</comment>
<dbReference type="AlphaFoldDB" id="A0A9P7VP99"/>
<reference evidence="1" key="1">
    <citation type="submission" date="2020-11" db="EMBL/GenBank/DDBJ databases">
        <title>Adaptations for nitrogen fixation in a non-lichenized fungal sporocarp promotes dispersal by wood-feeding termites.</title>
        <authorList>
            <consortium name="DOE Joint Genome Institute"/>
            <person name="Koch R.A."/>
            <person name="Yoon G."/>
            <person name="Arayal U."/>
            <person name="Lail K."/>
            <person name="Amirebrahimi M."/>
            <person name="Labutti K."/>
            <person name="Lipzen A."/>
            <person name="Riley R."/>
            <person name="Barry K."/>
            <person name="Henrissat B."/>
            <person name="Grigoriev I.V."/>
            <person name="Herr J.R."/>
            <person name="Aime M.C."/>
        </authorList>
    </citation>
    <scope>NUCLEOTIDE SEQUENCE</scope>
    <source>
        <strain evidence="1">MCA 3950</strain>
    </source>
</reference>
<dbReference type="Proteomes" id="UP000812287">
    <property type="component" value="Unassembled WGS sequence"/>
</dbReference>
<dbReference type="RefSeq" id="XP_043037004.1">
    <property type="nucleotide sequence ID" value="XM_043177540.1"/>
</dbReference>
<accession>A0A9P7VP99</accession>
<dbReference type="OrthoDB" id="2849909at2759"/>
<dbReference type="EMBL" id="MU250545">
    <property type="protein sequence ID" value="KAG7443504.1"/>
    <property type="molecule type" value="Genomic_DNA"/>
</dbReference>
<name>A0A9P7VP99_9AGAR</name>
<evidence type="ECO:0000313" key="2">
    <source>
        <dbReference type="Proteomes" id="UP000812287"/>
    </source>
</evidence>
<keyword evidence="2" id="KW-1185">Reference proteome</keyword>
<proteinExistence type="predicted"/>